<dbReference type="GO" id="GO:0003676">
    <property type="term" value="F:nucleic acid binding"/>
    <property type="evidence" value="ECO:0007669"/>
    <property type="project" value="InterPro"/>
</dbReference>
<dbReference type="PANTHER" id="PTHR37984">
    <property type="entry name" value="PROTEIN CBG26694"/>
    <property type="match status" value="1"/>
</dbReference>
<feature type="compositionally biased region" description="Basic residues" evidence="1">
    <location>
        <begin position="369"/>
        <end position="378"/>
    </location>
</feature>
<dbReference type="Pfam" id="PF22938">
    <property type="entry name" value="Integrase_p58_C"/>
    <property type="match status" value="1"/>
</dbReference>
<dbReference type="Pfam" id="PF00665">
    <property type="entry name" value="rve"/>
    <property type="match status" value="1"/>
</dbReference>
<evidence type="ECO:0000256" key="1">
    <source>
        <dbReference type="SAM" id="MobiDB-lite"/>
    </source>
</evidence>
<dbReference type="PROSITE" id="PS50994">
    <property type="entry name" value="INTEGRASE"/>
    <property type="match status" value="1"/>
</dbReference>
<feature type="domain" description="Integrase catalytic" evidence="2">
    <location>
        <begin position="6"/>
        <end position="106"/>
    </location>
</feature>
<sequence>MQHMPVPSCPWGFASMDIVGPLNVTTSGNRYILTCMDYLTRYPEAIPMPDMKASTVAKTFVQNIILRYGTPRALLTDCGKQFLSELFKEICMAYRNRIHEATKESPHFLMFGRDMELPFHAFVRSEQVQYEISESYIPNLLKQMHKALTEAAKNLKGSINQRCEKYNKNVITKEYQLGDKVWLYTPSIKGKKLATKFVPNWTGPYRIVSRTGPVNYRIIEIGSANEQLVHAARLKPWKIRAEESDDQIENEETEDIQLKLDYSDESDDQEELDWIEGPIEVNQLYETVNPNTLTVSTENGENLELKDPLYVSLDDIVISDEQNVKIQQENDIQKEISSAESETSDMSSDSLDSETEELNESTSSIVRSPPRHAYHTRSKGQAPRVSVGIT</sequence>
<evidence type="ECO:0000313" key="4">
    <source>
        <dbReference type="Proteomes" id="UP001168821"/>
    </source>
</evidence>
<dbReference type="SUPFAM" id="SSF53098">
    <property type="entry name" value="Ribonuclease H-like"/>
    <property type="match status" value="1"/>
</dbReference>
<gene>
    <name evidence="3" type="ORF">Zmor_005054</name>
</gene>
<dbReference type="InterPro" id="IPR054465">
    <property type="entry name" value="Integrase_p58-like_C"/>
</dbReference>
<dbReference type="Gene3D" id="3.30.420.10">
    <property type="entry name" value="Ribonuclease H-like superfamily/Ribonuclease H"/>
    <property type="match status" value="2"/>
</dbReference>
<feature type="region of interest" description="Disordered" evidence="1">
    <location>
        <begin position="335"/>
        <end position="390"/>
    </location>
</feature>
<comment type="caution">
    <text evidence="3">The sequence shown here is derived from an EMBL/GenBank/DDBJ whole genome shotgun (WGS) entry which is preliminary data.</text>
</comment>
<protein>
    <recommendedName>
        <fullName evidence="2">Integrase catalytic domain-containing protein</fullName>
    </recommendedName>
</protein>
<evidence type="ECO:0000313" key="3">
    <source>
        <dbReference type="EMBL" id="KAJ3660614.1"/>
    </source>
</evidence>
<dbReference type="EMBL" id="JALNTZ010000002">
    <property type="protein sequence ID" value="KAJ3660614.1"/>
    <property type="molecule type" value="Genomic_DNA"/>
</dbReference>
<proteinExistence type="predicted"/>
<dbReference type="Proteomes" id="UP001168821">
    <property type="component" value="Unassembled WGS sequence"/>
</dbReference>
<dbReference type="GO" id="GO:0015074">
    <property type="term" value="P:DNA integration"/>
    <property type="evidence" value="ECO:0007669"/>
    <property type="project" value="InterPro"/>
</dbReference>
<accession>A0AA38IX65</accession>
<name>A0AA38IX65_9CUCU</name>
<dbReference type="InterPro" id="IPR036397">
    <property type="entry name" value="RNaseH_sf"/>
</dbReference>
<dbReference type="AlphaFoldDB" id="A0AA38IX65"/>
<dbReference type="InterPro" id="IPR050951">
    <property type="entry name" value="Retrovirus_Pol_polyprotein"/>
</dbReference>
<reference evidence="3" key="1">
    <citation type="journal article" date="2023" name="G3 (Bethesda)">
        <title>Whole genome assemblies of Zophobas morio and Tenebrio molitor.</title>
        <authorList>
            <person name="Kaur S."/>
            <person name="Stinson S.A."/>
            <person name="diCenzo G.C."/>
        </authorList>
    </citation>
    <scope>NUCLEOTIDE SEQUENCE</scope>
    <source>
        <strain evidence="3">QUZm001</strain>
    </source>
</reference>
<keyword evidence="4" id="KW-1185">Reference proteome</keyword>
<organism evidence="3 4">
    <name type="scientific">Zophobas morio</name>
    <dbReference type="NCBI Taxonomy" id="2755281"/>
    <lineage>
        <taxon>Eukaryota</taxon>
        <taxon>Metazoa</taxon>
        <taxon>Ecdysozoa</taxon>
        <taxon>Arthropoda</taxon>
        <taxon>Hexapoda</taxon>
        <taxon>Insecta</taxon>
        <taxon>Pterygota</taxon>
        <taxon>Neoptera</taxon>
        <taxon>Endopterygota</taxon>
        <taxon>Coleoptera</taxon>
        <taxon>Polyphaga</taxon>
        <taxon>Cucujiformia</taxon>
        <taxon>Tenebrionidae</taxon>
        <taxon>Zophobas</taxon>
    </lineage>
</organism>
<feature type="compositionally biased region" description="Low complexity" evidence="1">
    <location>
        <begin position="338"/>
        <end position="350"/>
    </location>
</feature>
<evidence type="ECO:0000259" key="2">
    <source>
        <dbReference type="PROSITE" id="PS50994"/>
    </source>
</evidence>
<dbReference type="PANTHER" id="PTHR37984:SF15">
    <property type="entry name" value="INTEGRASE CATALYTIC DOMAIN-CONTAINING PROTEIN"/>
    <property type="match status" value="1"/>
</dbReference>
<dbReference type="InterPro" id="IPR001584">
    <property type="entry name" value="Integrase_cat-core"/>
</dbReference>
<dbReference type="InterPro" id="IPR012337">
    <property type="entry name" value="RNaseH-like_sf"/>
</dbReference>